<gene>
    <name evidence="3" type="ORF">MMF94_13270</name>
</gene>
<keyword evidence="2" id="KW-0732">Signal</keyword>
<evidence type="ECO:0000313" key="3">
    <source>
        <dbReference type="EMBL" id="MCH6166653.1"/>
    </source>
</evidence>
<accession>A0ABS9TDQ9</accession>
<evidence type="ECO:0000256" key="2">
    <source>
        <dbReference type="SAM" id="SignalP"/>
    </source>
</evidence>
<dbReference type="RefSeq" id="WP_241036676.1">
    <property type="nucleotide sequence ID" value="NZ_BAAAJF010000039.1"/>
</dbReference>
<feature type="compositionally biased region" description="Gly residues" evidence="1">
    <location>
        <begin position="70"/>
        <end position="80"/>
    </location>
</feature>
<evidence type="ECO:0000256" key="1">
    <source>
        <dbReference type="SAM" id="MobiDB-lite"/>
    </source>
</evidence>
<feature type="chain" id="PRO_5045996822" description="Pecanex-like protein 1" evidence="2">
    <location>
        <begin position="26"/>
        <end position="345"/>
    </location>
</feature>
<comment type="caution">
    <text evidence="3">The sequence shown here is derived from an EMBL/GenBank/DDBJ whole genome shotgun (WGS) entry which is preliminary data.</text>
</comment>
<feature type="compositionally biased region" description="Low complexity" evidence="1">
    <location>
        <begin position="94"/>
        <end position="106"/>
    </location>
</feature>
<sequence length="345" mass="34997">MRKLAISAAALVVTVLPTACDYAYASSGNSSVSTPAGGSGHSGHSAEGGQNHGGNPGQAPDDNNSEGSGDNNGGNGGQDGDNGQNDNGQGGNNNGDNGQGSDDNGNNNGGNNNGGDNGQGDNGQGDNGQGDNGQGDNGQGDNGQGDNGQGGDNNGDEQPPAENNGLDVLGRDCTESKLQPHDGFQLAPRCVSTAFGEVASEDKSPSLLITDSPRSVRANEKFTISVSTRNLVRDRFLGAAAGGYYLESSFLNEDGLQRGHFHTACRMLETTDTAPDAAPAPEFFLATQDNGGGAEPDTVKITVTGMPTAGTAQCAVWAGDGSHRIPMMQRADQTPAFDAVRITVE</sequence>
<feature type="region of interest" description="Disordered" evidence="1">
    <location>
        <begin position="27"/>
        <end position="168"/>
    </location>
</feature>
<protein>
    <recommendedName>
        <fullName evidence="5">Pecanex-like protein 1</fullName>
    </recommendedName>
</protein>
<feature type="compositionally biased region" description="Gly residues" evidence="1">
    <location>
        <begin position="107"/>
        <end position="153"/>
    </location>
</feature>
<keyword evidence="4" id="KW-1185">Reference proteome</keyword>
<dbReference type="Proteomes" id="UP001299970">
    <property type="component" value="Unassembled WGS sequence"/>
</dbReference>
<proteinExistence type="predicted"/>
<reference evidence="3 4" key="1">
    <citation type="submission" date="2022-03" db="EMBL/GenBank/DDBJ databases">
        <title>Pseudonocardia alaer sp. nov., a novel actinomycete isolated from reed forest soil.</title>
        <authorList>
            <person name="Wang L."/>
        </authorList>
    </citation>
    <scope>NUCLEOTIDE SEQUENCE [LARGE SCALE GENOMIC DNA]</scope>
    <source>
        <strain evidence="3 4">Y-16303</strain>
    </source>
</reference>
<dbReference type="EMBL" id="JAKXMK010000010">
    <property type="protein sequence ID" value="MCH6166653.1"/>
    <property type="molecule type" value="Genomic_DNA"/>
</dbReference>
<evidence type="ECO:0008006" key="5">
    <source>
        <dbReference type="Google" id="ProtNLM"/>
    </source>
</evidence>
<evidence type="ECO:0000313" key="4">
    <source>
        <dbReference type="Proteomes" id="UP001299970"/>
    </source>
</evidence>
<feature type="signal peptide" evidence="2">
    <location>
        <begin position="1"/>
        <end position="25"/>
    </location>
</feature>
<name>A0ABS9TDQ9_9PSEU</name>
<organism evidence="3 4">
    <name type="scientific">Pseudonocardia alaniniphila</name>
    <dbReference type="NCBI Taxonomy" id="75291"/>
    <lineage>
        <taxon>Bacteria</taxon>
        <taxon>Bacillati</taxon>
        <taxon>Actinomycetota</taxon>
        <taxon>Actinomycetes</taxon>
        <taxon>Pseudonocardiales</taxon>
        <taxon>Pseudonocardiaceae</taxon>
        <taxon>Pseudonocardia</taxon>
    </lineage>
</organism>